<comment type="caution">
    <text evidence="2">The sequence shown here is derived from an EMBL/GenBank/DDBJ whole genome shotgun (WGS) entry which is preliminary data.</text>
</comment>
<proteinExistence type="predicted"/>
<dbReference type="InterPro" id="IPR025413">
    <property type="entry name" value="YpzG-like"/>
</dbReference>
<feature type="region of interest" description="Disordered" evidence="1">
    <location>
        <begin position="22"/>
        <end position="51"/>
    </location>
</feature>
<name>A0A3R9E9Z5_9BACI</name>
<dbReference type="EMBL" id="RSFW01000019">
    <property type="protein sequence ID" value="RSD25500.1"/>
    <property type="molecule type" value="Genomic_DNA"/>
</dbReference>
<evidence type="ECO:0000313" key="2">
    <source>
        <dbReference type="EMBL" id="RSD25500.1"/>
    </source>
</evidence>
<protein>
    <submittedName>
        <fullName evidence="2">YpzG family protein</fullName>
    </submittedName>
</protein>
<evidence type="ECO:0000256" key="1">
    <source>
        <dbReference type="SAM" id="MobiDB-lite"/>
    </source>
</evidence>
<accession>A0A3R9E9Z5</accession>
<dbReference type="Proteomes" id="UP000279911">
    <property type="component" value="Unassembled WGS sequence"/>
</dbReference>
<feature type="compositionally biased region" description="Polar residues" evidence="1">
    <location>
        <begin position="26"/>
        <end position="41"/>
    </location>
</feature>
<dbReference type="OrthoDB" id="2454841at2"/>
<sequence length="51" mass="6108">MSYKDHLDPHSELFHHTWTRRKHTNHQVNGQTQVTKNTLIARSNAKAHRMF</sequence>
<dbReference type="Pfam" id="PF14139">
    <property type="entry name" value="YpzG"/>
    <property type="match status" value="1"/>
</dbReference>
<dbReference type="RefSeq" id="WP_125481219.1">
    <property type="nucleotide sequence ID" value="NZ_RSFW01000019.1"/>
</dbReference>
<reference evidence="3" key="1">
    <citation type="submission" date="2018-12" db="EMBL/GenBank/DDBJ databases">
        <title>Bacillus chawlae sp. nov., Bacillus glennii sp. nov., and Bacillus saganii sp. nov. Isolated from the Vehicle Assembly Building at Kennedy Space Center where the Viking Spacecraft were Assembled.</title>
        <authorList>
            <person name="Seuylemezian A."/>
            <person name="Vaishampayan P."/>
        </authorList>
    </citation>
    <scope>NUCLEOTIDE SEQUENCE [LARGE SCALE GENOMIC DNA]</scope>
    <source>
        <strain evidence="3">DSM 13966</strain>
    </source>
</reference>
<evidence type="ECO:0000313" key="3">
    <source>
        <dbReference type="Proteomes" id="UP000279911"/>
    </source>
</evidence>
<gene>
    <name evidence="2" type="ORF">EJA10_16985</name>
</gene>
<dbReference type="AlphaFoldDB" id="A0A3R9E9Z5"/>
<organism evidence="2 3">
    <name type="scientific">Mesobacillus subterraneus</name>
    <dbReference type="NCBI Taxonomy" id="285983"/>
    <lineage>
        <taxon>Bacteria</taxon>
        <taxon>Bacillati</taxon>
        <taxon>Bacillota</taxon>
        <taxon>Bacilli</taxon>
        <taxon>Bacillales</taxon>
        <taxon>Bacillaceae</taxon>
        <taxon>Mesobacillus</taxon>
    </lineage>
</organism>